<keyword evidence="2" id="KW-0472">Membrane</keyword>
<dbReference type="EMBL" id="PJQL01000048">
    <property type="protein sequence ID" value="RCI00641.1"/>
    <property type="molecule type" value="Genomic_DNA"/>
</dbReference>
<keyword evidence="4" id="KW-1185">Reference proteome</keyword>
<sequence length="319" mass="35478">MSVYNKHDDFYEKPRSPPPIPQHIDTSRDSTDQYTMREIPVNSPSPYPVYNQHNVTADPALAHNQYSDPRLHQPPISRDSLSDMKFMDHYDSDDDMEKIIPRERRQRSCIDKMCCGCCTCCPKWARWCTCIIFIIIVILAIVVGVLAALFKVPTVQFTGLQQPPTRSFDNNVLNMTFSIGITVNNPNFESITFEKIVADAYYPSPYNVKVGGGQVDNVHINSNGITNITFPFNVAVNSTNQAEQGVLMDLLTKCGLDGSAKQNINFNYYIYPTVRIIGIPITPTISKSMSLPCPLQNGDLTSILGPLAPSAPPTPSTPS</sequence>
<reference evidence="3 4" key="1">
    <citation type="journal article" date="2018" name="G3 (Bethesda)">
        <title>Phylogenetic and Phylogenomic Definition of Rhizopus Species.</title>
        <authorList>
            <person name="Gryganskyi A.P."/>
            <person name="Golan J."/>
            <person name="Dolatabadi S."/>
            <person name="Mondo S."/>
            <person name="Robb S."/>
            <person name="Idnurm A."/>
            <person name="Muszewska A."/>
            <person name="Steczkiewicz K."/>
            <person name="Masonjones S."/>
            <person name="Liao H.L."/>
            <person name="Gajdeczka M.T."/>
            <person name="Anike F."/>
            <person name="Vuek A."/>
            <person name="Anishchenko I.M."/>
            <person name="Voigt K."/>
            <person name="de Hoog G.S."/>
            <person name="Smith M.E."/>
            <person name="Heitman J."/>
            <person name="Vilgalys R."/>
            <person name="Stajich J.E."/>
        </authorList>
    </citation>
    <scope>NUCLEOTIDE SEQUENCE [LARGE SCALE GENOMIC DNA]</scope>
    <source>
        <strain evidence="3 4">CBS 357.93</strain>
    </source>
</reference>
<keyword evidence="2" id="KW-1133">Transmembrane helix</keyword>
<feature type="transmembrane region" description="Helical" evidence="2">
    <location>
        <begin position="124"/>
        <end position="150"/>
    </location>
</feature>
<protein>
    <recommendedName>
        <fullName evidence="5">Late embryogenesis abundant protein LEA-2 subgroup domain-containing protein</fullName>
    </recommendedName>
</protein>
<name>A0A367KET2_RHIAZ</name>
<dbReference type="STRING" id="86630.A0A367KET2"/>
<dbReference type="PANTHER" id="PTHR31852">
    <property type="entry name" value="LATE EMBRYOGENESIS ABUNDANT (LEA) HYDROXYPROLINE-RICH GLYCOPROTEIN FAMILY"/>
    <property type="match status" value="1"/>
</dbReference>
<feature type="compositionally biased region" description="Basic and acidic residues" evidence="1">
    <location>
        <begin position="1"/>
        <end position="15"/>
    </location>
</feature>
<evidence type="ECO:0000256" key="1">
    <source>
        <dbReference type="SAM" id="MobiDB-lite"/>
    </source>
</evidence>
<evidence type="ECO:0008006" key="5">
    <source>
        <dbReference type="Google" id="ProtNLM"/>
    </source>
</evidence>
<evidence type="ECO:0000313" key="3">
    <source>
        <dbReference type="EMBL" id="RCI00641.1"/>
    </source>
</evidence>
<dbReference type="Proteomes" id="UP000252139">
    <property type="component" value="Unassembled WGS sequence"/>
</dbReference>
<dbReference type="SUPFAM" id="SSF117070">
    <property type="entry name" value="LEA14-like"/>
    <property type="match status" value="1"/>
</dbReference>
<evidence type="ECO:0000313" key="4">
    <source>
        <dbReference type="Proteomes" id="UP000252139"/>
    </source>
</evidence>
<keyword evidence="2" id="KW-0812">Transmembrane</keyword>
<dbReference type="Gene3D" id="2.60.40.1820">
    <property type="match status" value="1"/>
</dbReference>
<dbReference type="AlphaFoldDB" id="A0A367KET2"/>
<accession>A0A367KET2</accession>
<feature type="region of interest" description="Disordered" evidence="1">
    <location>
        <begin position="1"/>
        <end position="47"/>
    </location>
</feature>
<organism evidence="3 4">
    <name type="scientific">Rhizopus azygosporus</name>
    <name type="common">Rhizopus microsporus var. azygosporus</name>
    <dbReference type="NCBI Taxonomy" id="86630"/>
    <lineage>
        <taxon>Eukaryota</taxon>
        <taxon>Fungi</taxon>
        <taxon>Fungi incertae sedis</taxon>
        <taxon>Mucoromycota</taxon>
        <taxon>Mucoromycotina</taxon>
        <taxon>Mucoromycetes</taxon>
        <taxon>Mucorales</taxon>
        <taxon>Mucorineae</taxon>
        <taxon>Rhizopodaceae</taxon>
        <taxon>Rhizopus</taxon>
    </lineage>
</organism>
<comment type="caution">
    <text evidence="3">The sequence shown here is derived from an EMBL/GenBank/DDBJ whole genome shotgun (WGS) entry which is preliminary data.</text>
</comment>
<gene>
    <name evidence="3" type="ORF">CU097_008399</name>
</gene>
<evidence type="ECO:0000256" key="2">
    <source>
        <dbReference type="SAM" id="Phobius"/>
    </source>
</evidence>
<proteinExistence type="predicted"/>
<dbReference type="InterPro" id="IPR055301">
    <property type="entry name" value="Lea14-like_2"/>
</dbReference>
<dbReference type="OrthoDB" id="20273at2759"/>